<dbReference type="Pfam" id="PF13458">
    <property type="entry name" value="Peripla_BP_6"/>
    <property type="match status" value="1"/>
</dbReference>
<reference evidence="4 5" key="1">
    <citation type="submission" date="2017-06" db="EMBL/GenBank/DDBJ databases">
        <title>Herbaspirillum phytohormonus sp. nov., isolated from the root nodule of Robinia pseudoacacia in lead-zinc mine.</title>
        <authorList>
            <person name="Fan M."/>
            <person name="Lin Y."/>
        </authorList>
    </citation>
    <scope>NUCLEOTIDE SEQUENCE [LARGE SCALE GENOMIC DNA]</scope>
    <source>
        <strain evidence="4 5">HZ10</strain>
    </source>
</reference>
<evidence type="ECO:0000313" key="5">
    <source>
        <dbReference type="Proteomes" id="UP000197596"/>
    </source>
</evidence>
<dbReference type="InterPro" id="IPR028081">
    <property type="entry name" value="Leu-bd"/>
</dbReference>
<dbReference type="Proteomes" id="UP000197596">
    <property type="component" value="Unassembled WGS sequence"/>
</dbReference>
<evidence type="ECO:0000256" key="2">
    <source>
        <dbReference type="ARBA" id="ARBA00022729"/>
    </source>
</evidence>
<dbReference type="CDD" id="cd06326">
    <property type="entry name" value="PBP1_ABC_ligand_binding-like"/>
    <property type="match status" value="1"/>
</dbReference>
<comment type="caution">
    <text evidence="4">The sequence shown here is derived from an EMBL/GenBank/DDBJ whole genome shotgun (WGS) entry which is preliminary data.</text>
</comment>
<feature type="domain" description="Leucine-binding protein" evidence="3">
    <location>
        <begin position="66"/>
        <end position="399"/>
    </location>
</feature>
<evidence type="ECO:0000313" key="4">
    <source>
        <dbReference type="EMBL" id="OWY26479.1"/>
    </source>
</evidence>
<protein>
    <submittedName>
        <fullName evidence="4">Branched-chain amino acid ABC transporter substrate-binding protein</fullName>
    </submittedName>
</protein>
<evidence type="ECO:0000256" key="1">
    <source>
        <dbReference type="ARBA" id="ARBA00010062"/>
    </source>
</evidence>
<dbReference type="PANTHER" id="PTHR47235">
    <property type="entry name" value="BLR6548 PROTEIN"/>
    <property type="match status" value="1"/>
</dbReference>
<proteinExistence type="inferred from homology"/>
<sequence>MRRHAGPVPYSWRRVLPQRGRNVARSIMRKLSAAPFVPILFALSLSLAATPAPSHAGDAGTQEILLGQSLSLSGRWSRNATLYRQGALLYFDDINAAGGIHGRRIRLLTLDDRSNSQLVRSNTAQLIAAGKILALFGYSGTAPSLAALPLAMRAGVPFFAPRAGSPLLHKRGGRMLFTVRAGHRRELDFLLRQIAGMGLDRVALLHPDDAQGYADVSLAAELLYLYGGNLVAGVPSAGPFAETFELEEIADALLRSAPKAILINGDVVSSAAIIRTLRARRYAGVMYAMSQAGGKALAEQLGEMGKGVAVTQTVPFPWRGSARIAVEYREAAKAAGGLPSFVGLEGYIAAKVLCEGLRRSGRQPTREKLVQALESINDRNYDVGGFSINFSASSHDGSQYVDTSAISHSGAFVN</sequence>
<evidence type="ECO:0000259" key="3">
    <source>
        <dbReference type="Pfam" id="PF13458"/>
    </source>
</evidence>
<accession>A0A246WK23</accession>
<keyword evidence="2" id="KW-0732">Signal</keyword>
<name>A0A246WK23_9BURK</name>
<comment type="similarity">
    <text evidence="1">Belongs to the leucine-binding protein family.</text>
</comment>
<dbReference type="EMBL" id="NJGU01000019">
    <property type="protein sequence ID" value="OWY26479.1"/>
    <property type="molecule type" value="Genomic_DNA"/>
</dbReference>
<dbReference type="PANTHER" id="PTHR47235:SF1">
    <property type="entry name" value="BLR6548 PROTEIN"/>
    <property type="match status" value="1"/>
</dbReference>
<organism evidence="4 5">
    <name type="scientific">Herbaspirillum robiniae</name>
    <dbReference type="NCBI Taxonomy" id="2014887"/>
    <lineage>
        <taxon>Bacteria</taxon>
        <taxon>Pseudomonadati</taxon>
        <taxon>Pseudomonadota</taxon>
        <taxon>Betaproteobacteria</taxon>
        <taxon>Burkholderiales</taxon>
        <taxon>Oxalobacteraceae</taxon>
        <taxon>Herbaspirillum</taxon>
    </lineage>
</organism>
<dbReference type="InterPro" id="IPR028082">
    <property type="entry name" value="Peripla_BP_I"/>
</dbReference>
<gene>
    <name evidence="4" type="ORF">CEJ42_23785</name>
</gene>
<dbReference type="SUPFAM" id="SSF53822">
    <property type="entry name" value="Periplasmic binding protein-like I"/>
    <property type="match status" value="1"/>
</dbReference>
<dbReference type="Gene3D" id="3.40.50.2300">
    <property type="match status" value="2"/>
</dbReference>
<dbReference type="AlphaFoldDB" id="A0A246WK23"/>